<dbReference type="Proteomes" id="UP000301751">
    <property type="component" value="Unassembled WGS sequence"/>
</dbReference>
<evidence type="ECO:0000256" key="1">
    <source>
        <dbReference type="SAM" id="MobiDB-lite"/>
    </source>
</evidence>
<evidence type="ECO:0000313" key="2">
    <source>
        <dbReference type="EMBL" id="GCL66119.1"/>
    </source>
</evidence>
<sequence length="1195" mass="126998">MAPPTPDSSRARQQAAPDEGTQFKAEVQMKSFQDCPMPPSPTIQEHLINTLCQSGIALVLWLVTFTGAAQSAQPLARLDDPFSSALWAIGTDANEQVLVAALASQSYAAWALDSRPDPVVRHLFDAGFEARRARAMAVAPDGETIAYATPVATASGKAAIQLLDRRSGRVLRTFGGLPSRAQALRFSPDGAFLAAALSHGCGVRAWVVADGSPSGESMDDPAACTGASATVPPPGHANSAGNALAVLVTPNPDAWIIAAGDAGVMVYRRAGAGIERVARRSPAEVSLELPSSLALAPDMQAVAVGSRRKAGVSTNALPAVAVLSLPTLEPLAGIAVLDNAVDFPDALDPAVTPSAAQFDLARVAWARIGTASWLVAGGALPCLALRAEIITGQGAMVGRRENCALAWRTDTPAQAPRALRVGTDRIADIAALPRRGGFAFGSNRSVVGLDPAGERLLVGGSMPVAMAFDSAGVDLRQRVGDDGLPLPFDVSDDASTVHLVDYRHVEDRPLRLLFDARRLQVSAGTSPALRRVADERGLIEPRASWVNGARPPDIRGRLATGWRVDADELHREAVVLRGNRVAVASSDHIRVVDASRDDPFVACALRVTNEALRINGSTDGKTLVVAHGDAVLRWYRVVDLARDASGRSRCSLEERLAVHLRRASSEAGSPDQLREGDWSWVAWLPETGEFASDARSRNRLRWQLTDQKCQRQLVTFGALTAELYDPEAVRTALDDGRRAAPAGTAATGPITERLAGRCVGADVTVLAPRAKTRLERPLIAVRLDVRGTEAGPVSIQATDGTGVRLPKVHAGQRLGPDVPLVVRGDGEVALQVDLTGRTPGPGTDFHVCFLVGDAPTCHALTWAGEPPRPPPRRLWAVLVGVADYGGGPGAMPASLRFAHNDAIDLARLLVADHQRGGAARDYEQLSIDLFVAPAAADASPAAQELRQLASIGLVRSHPVEAAGILNAIDRIEAEIKRLPPADDLFVFWFSGHGLANPTSAGKGYSLLLLPRPAAAGGSTSGLPPSLSSQQLLDAVSRLEGDRLLVFDACRNLSPDPRAAPFDAAKMRGEFETALPSAHLMFSADAGQRARESPEHAFNAERDPARRGNGLFSYAFLRGALNQDADRIGQLHRPGRITVDEVSRHIEFFFRQLQADHPTFDPQDPVYVPAHRGRRTVLRSLDTVAGPLPTVSRRDR</sequence>
<proteinExistence type="predicted"/>
<dbReference type="Gene3D" id="2.130.10.10">
    <property type="entry name" value="YVTN repeat-like/Quinoprotein amine dehydrogenase"/>
    <property type="match status" value="1"/>
</dbReference>
<evidence type="ECO:0000313" key="3">
    <source>
        <dbReference type="Proteomes" id="UP000301751"/>
    </source>
</evidence>
<dbReference type="AlphaFoldDB" id="A0A480AWM0"/>
<reference evidence="3" key="1">
    <citation type="submission" date="2019-03" db="EMBL/GenBank/DDBJ databases">
        <title>Aquabacterium pictum sp.nov., the first bacteriochlorophyll a-containing freshwater bacterium in the genus Aquabacterium of the class Betaproteobacteria.</title>
        <authorList>
            <person name="Hirose S."/>
            <person name="Tank M."/>
            <person name="Hara E."/>
            <person name="Tamaki H."/>
            <person name="Takaichi S."/>
            <person name="Haruta S."/>
            <person name="Hanada S."/>
        </authorList>
    </citation>
    <scope>NUCLEOTIDE SEQUENCE [LARGE SCALE GENOMIC DNA]</scope>
    <source>
        <strain evidence="3">W35</strain>
    </source>
</reference>
<organism evidence="2 3">
    <name type="scientific">Pseudaquabacterium pictum</name>
    <dbReference type="NCBI Taxonomy" id="2315236"/>
    <lineage>
        <taxon>Bacteria</taxon>
        <taxon>Pseudomonadati</taxon>
        <taxon>Pseudomonadota</taxon>
        <taxon>Betaproteobacteria</taxon>
        <taxon>Burkholderiales</taxon>
        <taxon>Sphaerotilaceae</taxon>
        <taxon>Pseudaquabacterium</taxon>
    </lineage>
</organism>
<feature type="region of interest" description="Disordered" evidence="1">
    <location>
        <begin position="1"/>
        <end position="20"/>
    </location>
</feature>
<name>A0A480AWM0_9BURK</name>
<keyword evidence="3" id="KW-1185">Reference proteome</keyword>
<dbReference type="InterPro" id="IPR011048">
    <property type="entry name" value="Haem_d1_sf"/>
</dbReference>
<dbReference type="SUPFAM" id="SSF63829">
    <property type="entry name" value="Calcium-dependent phosphotriesterase"/>
    <property type="match status" value="1"/>
</dbReference>
<accession>A0A480AWM0</accession>
<dbReference type="SUPFAM" id="SSF51004">
    <property type="entry name" value="C-terminal (heme d1) domain of cytochrome cd1-nitrite reductase"/>
    <property type="match status" value="1"/>
</dbReference>
<comment type="caution">
    <text evidence="2">The sequence shown here is derived from an EMBL/GenBank/DDBJ whole genome shotgun (WGS) entry which is preliminary data.</text>
</comment>
<dbReference type="Gene3D" id="3.40.50.1460">
    <property type="match status" value="1"/>
</dbReference>
<gene>
    <name evidence="2" type="ORF">AQPW35_52000</name>
</gene>
<dbReference type="InterPro" id="IPR015943">
    <property type="entry name" value="WD40/YVTN_repeat-like_dom_sf"/>
</dbReference>
<dbReference type="EMBL" id="BJCL01000025">
    <property type="protein sequence ID" value="GCL66119.1"/>
    <property type="molecule type" value="Genomic_DNA"/>
</dbReference>
<protein>
    <submittedName>
        <fullName evidence="2">Uncharacterized protein</fullName>
    </submittedName>
</protein>